<dbReference type="Proteomes" id="UP001296706">
    <property type="component" value="Unassembled WGS sequence"/>
</dbReference>
<feature type="transmembrane region" description="Helical" evidence="8">
    <location>
        <begin position="77"/>
        <end position="96"/>
    </location>
</feature>
<evidence type="ECO:0000256" key="5">
    <source>
        <dbReference type="ARBA" id="ARBA00022984"/>
    </source>
</evidence>
<keyword evidence="4" id="KW-0133">Cell shape</keyword>
<accession>A0ABX1RQ12</accession>
<evidence type="ECO:0000256" key="8">
    <source>
        <dbReference type="SAM" id="Phobius"/>
    </source>
</evidence>
<dbReference type="PANTHER" id="PTHR47019:SF1">
    <property type="entry name" value="LIPID II FLIPPASE MURJ"/>
    <property type="match status" value="1"/>
</dbReference>
<feature type="transmembrane region" description="Helical" evidence="8">
    <location>
        <begin position="152"/>
        <end position="173"/>
    </location>
</feature>
<feature type="transmembrane region" description="Helical" evidence="8">
    <location>
        <begin position="213"/>
        <end position="235"/>
    </location>
</feature>
<comment type="caution">
    <text evidence="9">The sequence shown here is derived from an EMBL/GenBank/DDBJ whole genome shotgun (WGS) entry which is preliminary data.</text>
</comment>
<reference evidence="9 10" key="1">
    <citation type="submission" date="2020-04" db="EMBL/GenBank/DDBJ databases">
        <authorList>
            <person name="Klaysubun C."/>
            <person name="Duangmal K."/>
            <person name="Lipun K."/>
        </authorList>
    </citation>
    <scope>NUCLEOTIDE SEQUENCE [LARGE SCALE GENOMIC DNA]</scope>
    <source>
        <strain evidence="9 10">JCM 11839</strain>
    </source>
</reference>
<dbReference type="PANTHER" id="PTHR47019">
    <property type="entry name" value="LIPID II FLIPPASE MURJ"/>
    <property type="match status" value="1"/>
</dbReference>
<keyword evidence="6 8" id="KW-1133">Transmembrane helix</keyword>
<keyword evidence="5" id="KW-0573">Peptidoglycan synthesis</keyword>
<dbReference type="PRINTS" id="PR01806">
    <property type="entry name" value="VIRFACTRMVIN"/>
</dbReference>
<evidence type="ECO:0000256" key="6">
    <source>
        <dbReference type="ARBA" id="ARBA00022989"/>
    </source>
</evidence>
<feature type="transmembrane region" description="Helical" evidence="8">
    <location>
        <begin position="507"/>
        <end position="528"/>
    </location>
</feature>
<gene>
    <name evidence="9" type="primary">murJ</name>
    <name evidence="9" type="ORF">HF577_33920</name>
</gene>
<evidence type="ECO:0000313" key="10">
    <source>
        <dbReference type="Proteomes" id="UP001296706"/>
    </source>
</evidence>
<evidence type="ECO:0000256" key="1">
    <source>
        <dbReference type="ARBA" id="ARBA00004651"/>
    </source>
</evidence>
<feature type="transmembrane region" description="Helical" evidence="8">
    <location>
        <begin position="411"/>
        <end position="431"/>
    </location>
</feature>
<feature type="transmembrane region" description="Helical" evidence="8">
    <location>
        <begin position="185"/>
        <end position="207"/>
    </location>
</feature>
<evidence type="ECO:0000256" key="3">
    <source>
        <dbReference type="ARBA" id="ARBA00022692"/>
    </source>
</evidence>
<name>A0ABX1RQ12_9PSEU</name>
<dbReference type="CDD" id="cd13123">
    <property type="entry name" value="MATE_MurJ_like"/>
    <property type="match status" value="1"/>
</dbReference>
<keyword evidence="3 8" id="KW-0812">Transmembrane</keyword>
<dbReference type="InterPro" id="IPR051050">
    <property type="entry name" value="Lipid_II_flippase_MurJ/MviN"/>
</dbReference>
<evidence type="ECO:0000256" key="7">
    <source>
        <dbReference type="ARBA" id="ARBA00023136"/>
    </source>
</evidence>
<feature type="transmembrane region" description="Helical" evidence="8">
    <location>
        <begin position="375"/>
        <end position="399"/>
    </location>
</feature>
<comment type="subcellular location">
    <subcellularLocation>
        <location evidence="1">Cell membrane</location>
        <topology evidence="1">Multi-pass membrane protein</topology>
    </subcellularLocation>
</comment>
<feature type="transmembrane region" description="Helical" evidence="8">
    <location>
        <begin position="42"/>
        <end position="65"/>
    </location>
</feature>
<feature type="transmembrane region" description="Helical" evidence="8">
    <location>
        <begin position="116"/>
        <end position="140"/>
    </location>
</feature>
<feature type="transmembrane region" description="Helical" evidence="8">
    <location>
        <begin position="335"/>
        <end position="355"/>
    </location>
</feature>
<keyword evidence="7 8" id="KW-0472">Membrane</keyword>
<evidence type="ECO:0000256" key="4">
    <source>
        <dbReference type="ARBA" id="ARBA00022960"/>
    </source>
</evidence>
<feature type="transmembrane region" description="Helical" evidence="8">
    <location>
        <begin position="255"/>
        <end position="275"/>
    </location>
</feature>
<keyword evidence="2" id="KW-1003">Cell membrane</keyword>
<dbReference type="NCBIfam" id="TIGR01695">
    <property type="entry name" value="murJ_mviN"/>
    <property type="match status" value="1"/>
</dbReference>
<sequence>MNWPERVTNPVPDDSPTEQLVVVTRKQPSLGRSSSLMAIASLVSRITGFLRQVALFTVLGATIINDSYTLSNTLPNIVYEFLIGGVLTSVMIPLLVRAQTEDRDGGEAYTRKLLTLAGIALVVATAVAMLAAPLLTRIYIGSQSTGTADPALATTLAYMLLPQIFFYGMGALLGSILNSRGAFGAFAWAPVLNNVVVIGVVAVYMVVPEGARLLVLGLGTTLGIAVQTVVLIPAVRRAGFRYRPVWGWDPRLTTAGGLAVWVTAYVLIGQAGLIITSRVAFAADQGAYAVYSNAWLLLQVPYGVLGVSLLTALMPRLSRSAAEGRTHDVVADLSLGTRLSAVFLVPISVLLTIFGTEVGVALFGLRQANLDGATLLGTTVAVSAFGLLPYGVTMLQLRVFYALTDSRTPTFIQLFTVAVKVPLLLLCPVLLPPHDVVLGLAAANAVSFVAGAVVGQVFLRRKLGRVPTGQVLGTVGRALLASVAAGLLALGAVTLLDRLLTDLSPLARAWIELAVAAVVMAVLTLIAMKLLRVREIDSALARLERLVDRRKPRRGASP</sequence>
<feature type="transmembrane region" description="Helical" evidence="8">
    <location>
        <begin position="437"/>
        <end position="459"/>
    </location>
</feature>
<organism evidence="9 10">
    <name type="scientific">Pseudonocardia xinjiangensis</name>
    <dbReference type="NCBI Taxonomy" id="75289"/>
    <lineage>
        <taxon>Bacteria</taxon>
        <taxon>Bacillati</taxon>
        <taxon>Actinomycetota</taxon>
        <taxon>Actinomycetes</taxon>
        <taxon>Pseudonocardiales</taxon>
        <taxon>Pseudonocardiaceae</taxon>
        <taxon>Pseudonocardia</taxon>
    </lineage>
</organism>
<feature type="transmembrane region" description="Helical" evidence="8">
    <location>
        <begin position="471"/>
        <end position="495"/>
    </location>
</feature>
<protein>
    <submittedName>
        <fullName evidence="9">Murein biosynthesis integral membrane protein MurJ</fullName>
    </submittedName>
</protein>
<dbReference type="EMBL" id="JAAXKY010000195">
    <property type="protein sequence ID" value="NMH82072.1"/>
    <property type="molecule type" value="Genomic_DNA"/>
</dbReference>
<evidence type="ECO:0000313" key="9">
    <source>
        <dbReference type="EMBL" id="NMH82072.1"/>
    </source>
</evidence>
<dbReference type="InterPro" id="IPR004268">
    <property type="entry name" value="MurJ"/>
</dbReference>
<keyword evidence="10" id="KW-1185">Reference proteome</keyword>
<dbReference type="Pfam" id="PF03023">
    <property type="entry name" value="MurJ"/>
    <property type="match status" value="1"/>
</dbReference>
<evidence type="ECO:0000256" key="2">
    <source>
        <dbReference type="ARBA" id="ARBA00022475"/>
    </source>
</evidence>
<proteinExistence type="predicted"/>
<feature type="transmembrane region" description="Helical" evidence="8">
    <location>
        <begin position="295"/>
        <end position="314"/>
    </location>
</feature>